<dbReference type="GO" id="GO:0019556">
    <property type="term" value="P:L-histidine catabolic process to glutamate and formamide"/>
    <property type="evidence" value="ECO:0007669"/>
    <property type="project" value="UniProtKB-UniPathway"/>
</dbReference>
<dbReference type="NCBIfam" id="TIGR01225">
    <property type="entry name" value="hutH"/>
    <property type="match status" value="1"/>
</dbReference>
<dbReference type="RefSeq" id="WP_077548337.1">
    <property type="nucleotide sequence ID" value="NZ_JACHEJ010000032.1"/>
</dbReference>
<dbReference type="EC" id="4.3.1.3" evidence="2 6"/>
<dbReference type="GO" id="GO:0005737">
    <property type="term" value="C:cytoplasm"/>
    <property type="evidence" value="ECO:0007669"/>
    <property type="project" value="UniProtKB-SubCell"/>
</dbReference>
<protein>
    <recommendedName>
        <fullName evidence="2 6">Histidine ammonia-lyase</fullName>
        <shortName evidence="6">Histidase</shortName>
        <ecNumber evidence="2 6">4.3.1.3</ecNumber>
    </recommendedName>
</protein>
<dbReference type="FunFam" id="1.10.275.10:FF:000005">
    <property type="entry name" value="Histidine ammonia-lyase"/>
    <property type="match status" value="1"/>
</dbReference>
<keyword evidence="4 6" id="KW-0456">Lyase</keyword>
<organism evidence="10 11">
    <name type="scientific">Pseudorhizobium flavum</name>
    <dbReference type="NCBI Taxonomy" id="1335061"/>
    <lineage>
        <taxon>Bacteria</taxon>
        <taxon>Pseudomonadati</taxon>
        <taxon>Pseudomonadota</taxon>
        <taxon>Alphaproteobacteria</taxon>
        <taxon>Hyphomicrobiales</taxon>
        <taxon>Rhizobiaceae</taxon>
        <taxon>Rhizobium/Agrobacterium group</taxon>
        <taxon>Pseudorhizobium</taxon>
    </lineage>
</organism>
<dbReference type="InterPro" id="IPR001106">
    <property type="entry name" value="Aromatic_Lyase"/>
</dbReference>
<comment type="pathway">
    <text evidence="1 6 8">Amino-acid degradation; L-histidine degradation into L-glutamate; N-formimidoyl-L-glutamate from L-histidine: step 1/3.</text>
</comment>
<evidence type="ECO:0000256" key="8">
    <source>
        <dbReference type="RuleBase" id="RU004479"/>
    </source>
</evidence>
<dbReference type="InterPro" id="IPR005921">
    <property type="entry name" value="HutH"/>
</dbReference>
<accession>A0A7X0DF39</accession>
<dbReference type="InterPro" id="IPR022313">
    <property type="entry name" value="Phe/His_NH3-lyase_AS"/>
</dbReference>
<proteinExistence type="inferred from homology"/>
<sequence>MTTKLHPGHVTLTELAEIYWSKGAAALDRSFDARIEKSAHRIAEIAASNAPVYGINTGFGKLASIKIDSADVAKLQRNLILSHCCGLGSPLPENIVRLIMALKLISLGRGASGVRLELVRLLENMLDKGVIPVIPEKGSVGASGDLAPLAHLAAVIMGEGEAICDGRVLPGAAALAQARLQPIELAAKEGLALINGTQVSTALALAGLFRAHRAAQTALVTGAMSTDAAMGSSAPFHPEIHALRGHQGQIDAGAALRRLLEGSEIRASHIDGDERVQDPYCIRCQPQVDGACLDLLRQVGRTLEIEANAVTDNPLVLSDNQVLSGGNFHAEPVAFAADQIALAVCEVGAIAQRRIALLVDPALSYGLPAFLSKKPGLNSGLMIAEVTSAALMSENKQMSHPASVDSTPTSANQEDHVSMACHGARRLLAMTENLFGILGIEALAAVQGVELRGPLRTGQELEKAAAVLRASVPALDDDRYMATDLAKASELVASGALVAAVADGILPRLEASR</sequence>
<dbReference type="InterPro" id="IPR008948">
    <property type="entry name" value="L-Aspartase-like"/>
</dbReference>
<comment type="PTM">
    <text evidence="6">Contains an active site 4-methylidene-imidazol-5-one (MIO), which is formed autocatalytically by cyclization and dehydration of residues Ala-Ser-Gly.</text>
</comment>
<dbReference type="Gene3D" id="1.10.275.10">
    <property type="entry name" value="Fumarase/aspartase (N-terminal domain)"/>
    <property type="match status" value="1"/>
</dbReference>
<comment type="similarity">
    <text evidence="6 7">Belongs to the PAL/histidase family.</text>
</comment>
<comment type="subcellular location">
    <subcellularLocation>
        <location evidence="6 9">Cytoplasm</location>
    </subcellularLocation>
</comment>
<evidence type="ECO:0000256" key="1">
    <source>
        <dbReference type="ARBA" id="ARBA00005113"/>
    </source>
</evidence>
<keyword evidence="6" id="KW-0963">Cytoplasm</keyword>
<evidence type="ECO:0000256" key="2">
    <source>
        <dbReference type="ARBA" id="ARBA00012994"/>
    </source>
</evidence>
<dbReference type="SUPFAM" id="SSF48557">
    <property type="entry name" value="L-aspartase-like"/>
    <property type="match status" value="1"/>
</dbReference>
<dbReference type="EMBL" id="JACHEJ010000032">
    <property type="protein sequence ID" value="MBB6182450.1"/>
    <property type="molecule type" value="Genomic_DNA"/>
</dbReference>
<dbReference type="Proteomes" id="UP000535501">
    <property type="component" value="Unassembled WGS sequence"/>
</dbReference>
<dbReference type="InterPro" id="IPR024083">
    <property type="entry name" value="Fumarase/histidase_N"/>
</dbReference>
<name>A0A7X0DF39_9HYPH</name>
<dbReference type="FunFam" id="1.20.200.10:FF:000003">
    <property type="entry name" value="Histidine ammonia-lyase"/>
    <property type="match status" value="1"/>
</dbReference>
<feature type="cross-link" description="5-imidazolinone (Ala-Gly)" evidence="6">
    <location>
        <begin position="142"/>
        <end position="144"/>
    </location>
</feature>
<evidence type="ECO:0000256" key="4">
    <source>
        <dbReference type="ARBA" id="ARBA00023239"/>
    </source>
</evidence>
<comment type="catalytic activity">
    <reaction evidence="5 6 8">
        <text>L-histidine = trans-urocanate + NH4(+)</text>
        <dbReference type="Rhea" id="RHEA:21232"/>
        <dbReference type="ChEBI" id="CHEBI:17771"/>
        <dbReference type="ChEBI" id="CHEBI:28938"/>
        <dbReference type="ChEBI" id="CHEBI:57595"/>
        <dbReference type="EC" id="4.3.1.3"/>
    </reaction>
</comment>
<dbReference type="UniPathway" id="UPA00379">
    <property type="reaction ID" value="UER00549"/>
</dbReference>
<dbReference type="PANTHER" id="PTHR10362">
    <property type="entry name" value="HISTIDINE AMMONIA-LYASE"/>
    <property type="match status" value="1"/>
</dbReference>
<evidence type="ECO:0000313" key="11">
    <source>
        <dbReference type="Proteomes" id="UP000535501"/>
    </source>
</evidence>
<dbReference type="AlphaFoldDB" id="A0A7X0DF39"/>
<dbReference type="GO" id="GO:0019557">
    <property type="term" value="P:L-histidine catabolic process to glutamate and formate"/>
    <property type="evidence" value="ECO:0007669"/>
    <property type="project" value="UniProtKB-UniPathway"/>
</dbReference>
<dbReference type="PROSITE" id="PS00488">
    <property type="entry name" value="PAL_HISTIDASE"/>
    <property type="match status" value="1"/>
</dbReference>
<gene>
    <name evidence="6" type="primary">hutH</name>
    <name evidence="10" type="ORF">HNQ75_004439</name>
</gene>
<evidence type="ECO:0000256" key="7">
    <source>
        <dbReference type="RuleBase" id="RU003954"/>
    </source>
</evidence>
<comment type="caution">
    <text evidence="10">The sequence shown here is derived from an EMBL/GenBank/DDBJ whole genome shotgun (WGS) entry which is preliminary data.</text>
</comment>
<dbReference type="Gene3D" id="1.20.200.10">
    <property type="entry name" value="Fumarase/aspartase (Central domain)"/>
    <property type="match status" value="1"/>
</dbReference>
<keyword evidence="3 6" id="KW-0369">Histidine metabolism</keyword>
<keyword evidence="11" id="KW-1185">Reference proteome</keyword>
<reference evidence="10 11" key="1">
    <citation type="submission" date="2020-08" db="EMBL/GenBank/DDBJ databases">
        <title>Genomic Encyclopedia of Type Strains, Phase IV (KMG-IV): sequencing the most valuable type-strain genomes for metagenomic binning, comparative biology and taxonomic classification.</title>
        <authorList>
            <person name="Goeker M."/>
        </authorList>
    </citation>
    <scope>NUCLEOTIDE SEQUENCE [LARGE SCALE GENOMIC DNA]</scope>
    <source>
        <strain evidence="10 11">DSM 102134</strain>
    </source>
</reference>
<dbReference type="GO" id="GO:0004397">
    <property type="term" value="F:histidine ammonia-lyase activity"/>
    <property type="evidence" value="ECO:0007669"/>
    <property type="project" value="UniProtKB-UniRule"/>
</dbReference>
<evidence type="ECO:0000256" key="3">
    <source>
        <dbReference type="ARBA" id="ARBA00022808"/>
    </source>
</evidence>
<evidence type="ECO:0000256" key="6">
    <source>
        <dbReference type="HAMAP-Rule" id="MF_00229"/>
    </source>
</evidence>
<dbReference type="HAMAP" id="MF_00229">
    <property type="entry name" value="His_ammonia_lyase"/>
    <property type="match status" value="1"/>
</dbReference>
<evidence type="ECO:0000256" key="9">
    <source>
        <dbReference type="RuleBase" id="RU004480"/>
    </source>
</evidence>
<dbReference type="Pfam" id="PF00221">
    <property type="entry name" value="Lyase_aromatic"/>
    <property type="match status" value="1"/>
</dbReference>
<feature type="modified residue" description="2,3-didehydroalanine (Ser)" evidence="6">
    <location>
        <position position="143"/>
    </location>
</feature>
<evidence type="ECO:0000313" key="10">
    <source>
        <dbReference type="EMBL" id="MBB6182450.1"/>
    </source>
</evidence>
<evidence type="ECO:0000256" key="5">
    <source>
        <dbReference type="ARBA" id="ARBA00049269"/>
    </source>
</evidence>
<dbReference type="CDD" id="cd00332">
    <property type="entry name" value="PAL-HAL"/>
    <property type="match status" value="1"/>
</dbReference>
<dbReference type="NCBIfam" id="NF006871">
    <property type="entry name" value="PRK09367.1"/>
    <property type="match status" value="1"/>
</dbReference>